<dbReference type="Proteomes" id="UP000186456">
    <property type="component" value="Unassembled WGS sequence"/>
</dbReference>
<protein>
    <submittedName>
        <fullName evidence="1">Uncharacterized protein</fullName>
    </submittedName>
</protein>
<accession>A0A1H0RL76</accession>
<gene>
    <name evidence="1" type="ORF">SAMN04487788_2897</name>
</gene>
<evidence type="ECO:0000313" key="2">
    <source>
        <dbReference type="Proteomes" id="UP000186456"/>
    </source>
</evidence>
<name>A0A1H0RL76_MICTS</name>
<dbReference type="AlphaFoldDB" id="A0A1H0RL76"/>
<evidence type="ECO:0000313" key="1">
    <source>
        <dbReference type="EMBL" id="SDP30244.1"/>
    </source>
</evidence>
<organism evidence="1 2">
    <name type="scientific">Microbacterium testaceum (strain StLB037)</name>
    <dbReference type="NCBI Taxonomy" id="979556"/>
    <lineage>
        <taxon>Bacteria</taxon>
        <taxon>Bacillati</taxon>
        <taxon>Actinomycetota</taxon>
        <taxon>Actinomycetes</taxon>
        <taxon>Micrococcales</taxon>
        <taxon>Microbacteriaceae</taxon>
        <taxon>Microbacterium</taxon>
    </lineage>
</organism>
<dbReference type="EMBL" id="FNJN01000007">
    <property type="protein sequence ID" value="SDP30244.1"/>
    <property type="molecule type" value="Genomic_DNA"/>
</dbReference>
<sequence length="95" mass="10490">MLRLLDAYVLDALGALDDRTARSMAEMAPKTIAALNVPASTWQQAVELSMEMPPSSMAELRAKWEQYVHEALAAGVTSDVLAWTHKMVDVRFGIE</sequence>
<proteinExistence type="predicted"/>
<reference evidence="1 2" key="1">
    <citation type="submission" date="2016-10" db="EMBL/GenBank/DDBJ databases">
        <authorList>
            <person name="de Groot N.N."/>
        </authorList>
    </citation>
    <scope>NUCLEOTIDE SEQUENCE [LARGE SCALE GENOMIC DNA]</scope>
    <source>
        <strain evidence="1 2">StLB037</strain>
    </source>
</reference>